<keyword evidence="2" id="KW-1185">Reference proteome</keyword>
<organism evidence="1 2">
    <name type="scientific">Fulvivirga kasyanovii</name>
    <dbReference type="NCBI Taxonomy" id="396812"/>
    <lineage>
        <taxon>Bacteria</taxon>
        <taxon>Pseudomonadati</taxon>
        <taxon>Bacteroidota</taxon>
        <taxon>Cytophagia</taxon>
        <taxon>Cytophagales</taxon>
        <taxon>Fulvivirgaceae</taxon>
        <taxon>Fulvivirga</taxon>
    </lineage>
</organism>
<proteinExistence type="predicted"/>
<protein>
    <submittedName>
        <fullName evidence="1">Uncharacterized protein</fullName>
    </submittedName>
</protein>
<dbReference type="EMBL" id="SMLW01000560">
    <property type="protein sequence ID" value="MTI26062.1"/>
    <property type="molecule type" value="Genomic_DNA"/>
</dbReference>
<gene>
    <name evidence="1" type="ORF">E1163_13980</name>
</gene>
<name>A0ABW9RPI5_9BACT</name>
<sequence>MKNSKGEDIRLYWFGNTTLPSNIAHEFAISAGERVLLYESSSTGTSGLISTPPFNSTTPYDSIKMELASATASIYLNEDCNRSDNPLCEENYELLEFVDTKKQQIKVWEFEVK</sequence>
<evidence type="ECO:0000313" key="1">
    <source>
        <dbReference type="EMBL" id="MTI26062.1"/>
    </source>
</evidence>
<evidence type="ECO:0000313" key="2">
    <source>
        <dbReference type="Proteomes" id="UP000798808"/>
    </source>
</evidence>
<reference evidence="1 2" key="1">
    <citation type="submission" date="2019-02" db="EMBL/GenBank/DDBJ databases">
        <authorList>
            <person name="Goldberg S.R."/>
            <person name="Haltli B.A."/>
            <person name="Correa H."/>
            <person name="Russell K.G."/>
        </authorList>
    </citation>
    <scope>NUCLEOTIDE SEQUENCE [LARGE SCALE GENOMIC DNA]</scope>
    <source>
        <strain evidence="1 2">JCM 16186</strain>
    </source>
</reference>
<dbReference type="RefSeq" id="WP_155172846.1">
    <property type="nucleotide sequence ID" value="NZ_BAAAFL010000012.1"/>
</dbReference>
<comment type="caution">
    <text evidence="1">The sequence shown here is derived from an EMBL/GenBank/DDBJ whole genome shotgun (WGS) entry which is preliminary data.</text>
</comment>
<dbReference type="Proteomes" id="UP000798808">
    <property type="component" value="Unassembled WGS sequence"/>
</dbReference>
<accession>A0ABW9RPI5</accession>